<dbReference type="EMBL" id="MU003530">
    <property type="protein sequence ID" value="KAF2465371.1"/>
    <property type="molecule type" value="Genomic_DNA"/>
</dbReference>
<evidence type="ECO:0000313" key="1">
    <source>
        <dbReference type="EMBL" id="KAF2465371.1"/>
    </source>
</evidence>
<reference evidence="1" key="1">
    <citation type="journal article" date="2020" name="Stud. Mycol.">
        <title>101 Dothideomycetes genomes: a test case for predicting lifestyles and emergence of pathogens.</title>
        <authorList>
            <person name="Haridas S."/>
            <person name="Albert R."/>
            <person name="Binder M."/>
            <person name="Bloem J."/>
            <person name="Labutti K."/>
            <person name="Salamov A."/>
            <person name="Andreopoulos B."/>
            <person name="Baker S."/>
            <person name="Barry K."/>
            <person name="Bills G."/>
            <person name="Bluhm B."/>
            <person name="Cannon C."/>
            <person name="Castanera R."/>
            <person name="Culley D."/>
            <person name="Daum C."/>
            <person name="Ezra D."/>
            <person name="Gonzalez J."/>
            <person name="Henrissat B."/>
            <person name="Kuo A."/>
            <person name="Liang C."/>
            <person name="Lipzen A."/>
            <person name="Lutzoni F."/>
            <person name="Magnuson J."/>
            <person name="Mondo S."/>
            <person name="Nolan M."/>
            <person name="Ohm R."/>
            <person name="Pangilinan J."/>
            <person name="Park H.-J."/>
            <person name="Ramirez L."/>
            <person name="Alfaro M."/>
            <person name="Sun H."/>
            <person name="Tritt A."/>
            <person name="Yoshinaga Y."/>
            <person name="Zwiers L.-H."/>
            <person name="Turgeon B."/>
            <person name="Goodwin S."/>
            <person name="Spatafora J."/>
            <person name="Crous P."/>
            <person name="Grigoriev I."/>
        </authorList>
    </citation>
    <scope>NUCLEOTIDE SEQUENCE</scope>
    <source>
        <strain evidence="1">ATCC 200398</strain>
    </source>
</reference>
<protein>
    <submittedName>
        <fullName evidence="1">Uncharacterized protein</fullName>
    </submittedName>
</protein>
<proteinExistence type="predicted"/>
<comment type="caution">
    <text evidence="1">The sequence shown here is derived from an EMBL/GenBank/DDBJ whole genome shotgun (WGS) entry which is preliminary data.</text>
</comment>
<organism evidence="1 2">
    <name type="scientific">Lindgomyces ingoldianus</name>
    <dbReference type="NCBI Taxonomy" id="673940"/>
    <lineage>
        <taxon>Eukaryota</taxon>
        <taxon>Fungi</taxon>
        <taxon>Dikarya</taxon>
        <taxon>Ascomycota</taxon>
        <taxon>Pezizomycotina</taxon>
        <taxon>Dothideomycetes</taxon>
        <taxon>Pleosporomycetidae</taxon>
        <taxon>Pleosporales</taxon>
        <taxon>Lindgomycetaceae</taxon>
        <taxon>Lindgomyces</taxon>
    </lineage>
</organism>
<accession>A0ACB6QEQ7</accession>
<gene>
    <name evidence="1" type="ORF">BDR25DRAFT_318611</name>
</gene>
<dbReference type="Proteomes" id="UP000799755">
    <property type="component" value="Unassembled WGS sequence"/>
</dbReference>
<evidence type="ECO:0000313" key="2">
    <source>
        <dbReference type="Proteomes" id="UP000799755"/>
    </source>
</evidence>
<sequence>MNPKLLALLLPLVVAFPNAAPEAEPLPEAVDLEARDCNYSVGWHWAPSVPGLSAATWWPKRSVGMGGTRELRKSGEDECNALDYGRSTAGHNFPIWDTACDFRYQSGKYFGFSRRQNVSMPESPELMSHEWRDGIAVCRSRTEYYKSLCKSLYTPRLIIFSFPHCTIGDKVLANLSPYLSVADIILDCGNEHYASSERRQKKYAPSGIHYIECGVSDGYQATRAGSSICPGGGESAISNILPLSERVAVKYEALCTRRSTVRLGDFEACTGEILCTFVQQGGGAVGRRKIKV</sequence>
<keyword evidence="2" id="KW-1185">Reference proteome</keyword>
<name>A0ACB6QEQ7_9PLEO</name>